<keyword evidence="4" id="KW-1185">Reference proteome</keyword>
<keyword evidence="2" id="KW-0732">Signal</keyword>
<comment type="caution">
    <text evidence="3">The sequence shown here is derived from an EMBL/GenBank/DDBJ whole genome shotgun (WGS) entry which is preliminary data.</text>
</comment>
<dbReference type="AlphaFoldDB" id="A0A0J6CUQ8"/>
<protein>
    <recommendedName>
        <fullName evidence="5">Lipoprotein</fullName>
    </recommendedName>
</protein>
<reference evidence="3" key="1">
    <citation type="submission" date="2015-06" db="EMBL/GenBank/DDBJ databases">
        <authorList>
            <person name="Liu B."/>
            <person name="Wang J."/>
            <person name="Zhu Y."/>
            <person name="Liu G."/>
            <person name="Chen Q."/>
            <person name="Zheng C."/>
            <person name="Che J."/>
            <person name="Ge C."/>
            <person name="Shi H."/>
            <person name="Pan Z."/>
            <person name="Liu X."/>
        </authorList>
    </citation>
    <scope>NUCLEOTIDE SEQUENCE [LARGE SCALE GENOMIC DNA]</scope>
    <source>
        <strain evidence="3">DSM 16346</strain>
    </source>
</reference>
<feature type="signal peptide" evidence="2">
    <location>
        <begin position="1"/>
        <end position="25"/>
    </location>
</feature>
<dbReference type="Proteomes" id="UP000035996">
    <property type="component" value="Unassembled WGS sequence"/>
</dbReference>
<proteinExistence type="predicted"/>
<accession>A0A0J6CUQ8</accession>
<evidence type="ECO:0000256" key="1">
    <source>
        <dbReference type="SAM" id="Coils"/>
    </source>
</evidence>
<evidence type="ECO:0000313" key="3">
    <source>
        <dbReference type="EMBL" id="KMM36805.1"/>
    </source>
</evidence>
<name>A0A0J6CUQ8_9BACL</name>
<evidence type="ECO:0000313" key="4">
    <source>
        <dbReference type="Proteomes" id="UP000035996"/>
    </source>
</evidence>
<dbReference type="PROSITE" id="PS51257">
    <property type="entry name" value="PROKAR_LIPOPROTEIN"/>
    <property type="match status" value="1"/>
</dbReference>
<sequence>MRKKWLLLALFALLALVGCSDPVQDDLLHYVNDEMPELVQEETAIIDLYDSVIGPNHQDDSITYQTLTTEVIPQYVGYMDRVQKVEIETSELREIHENYIDALHLQHSAFLGVVSAIEHQDYGEMDAANAKLHEAGKMMREYQEDVKSLAEEHDVQLKK</sequence>
<evidence type="ECO:0008006" key="5">
    <source>
        <dbReference type="Google" id="ProtNLM"/>
    </source>
</evidence>
<feature type="coiled-coil region" evidence="1">
    <location>
        <begin position="125"/>
        <end position="159"/>
    </location>
</feature>
<organism evidence="3 4">
    <name type="scientific">Guptibacillus hwajinpoensis</name>
    <dbReference type="NCBI Taxonomy" id="208199"/>
    <lineage>
        <taxon>Bacteria</taxon>
        <taxon>Bacillati</taxon>
        <taxon>Bacillota</taxon>
        <taxon>Bacilli</taxon>
        <taxon>Bacillales</taxon>
        <taxon>Guptibacillaceae</taxon>
        <taxon>Guptibacillus</taxon>
    </lineage>
</organism>
<dbReference type="RefSeq" id="WP_048311516.1">
    <property type="nucleotide sequence ID" value="NZ_CP119526.1"/>
</dbReference>
<feature type="chain" id="PRO_5005269409" description="Lipoprotein" evidence="2">
    <location>
        <begin position="26"/>
        <end position="159"/>
    </location>
</feature>
<dbReference type="OrthoDB" id="1953267at2"/>
<gene>
    <name evidence="3" type="ORF">AB986_12835</name>
</gene>
<dbReference type="EMBL" id="LELK01000004">
    <property type="protein sequence ID" value="KMM36805.1"/>
    <property type="molecule type" value="Genomic_DNA"/>
</dbReference>
<evidence type="ECO:0000256" key="2">
    <source>
        <dbReference type="SAM" id="SignalP"/>
    </source>
</evidence>
<keyword evidence="1" id="KW-0175">Coiled coil</keyword>